<dbReference type="EMBL" id="DF933814">
    <property type="protein sequence ID" value="GAM36269.1"/>
    <property type="molecule type" value="Genomic_DNA"/>
</dbReference>
<dbReference type="GO" id="GO:0004309">
    <property type="term" value="F:exopolyphosphatase activity"/>
    <property type="evidence" value="ECO:0007669"/>
    <property type="project" value="TreeGrafter"/>
</dbReference>
<dbReference type="AlphaFoldDB" id="A0A510NVI2"/>
<protein>
    <submittedName>
        <fullName evidence="2">Exopolyphosphatase</fullName>
    </submittedName>
</protein>
<dbReference type="Gene3D" id="3.90.1640.10">
    <property type="entry name" value="inorganic pyrophosphatase (n-terminal core)"/>
    <property type="match status" value="1"/>
</dbReference>
<dbReference type="InterPro" id="IPR038763">
    <property type="entry name" value="DHH_sf"/>
</dbReference>
<evidence type="ECO:0000259" key="1">
    <source>
        <dbReference type="SMART" id="SM01131"/>
    </source>
</evidence>
<proteinExistence type="predicted"/>
<dbReference type="Pfam" id="PF02833">
    <property type="entry name" value="DHHA2"/>
    <property type="match status" value="1"/>
</dbReference>
<dbReference type="SMART" id="SM01131">
    <property type="entry name" value="DHHA2"/>
    <property type="match status" value="1"/>
</dbReference>
<dbReference type="GO" id="GO:0005737">
    <property type="term" value="C:cytoplasm"/>
    <property type="evidence" value="ECO:0007669"/>
    <property type="project" value="InterPro"/>
</dbReference>
<reference evidence="3" key="1">
    <citation type="journal article" date="2015" name="Genome Announc.">
        <title>Draft genome sequence of Talaromyces cellulolyticus strain Y-94, a source of lignocellulosic biomass-degrading enzymes.</title>
        <authorList>
            <person name="Fujii T."/>
            <person name="Koike H."/>
            <person name="Sawayama S."/>
            <person name="Yano S."/>
            <person name="Inoue H."/>
        </authorList>
    </citation>
    <scope>NUCLEOTIDE SEQUENCE [LARGE SCALE GENOMIC DNA]</scope>
    <source>
        <strain evidence="3">Y-94</strain>
    </source>
</reference>
<accession>A0A510NVI2</accession>
<dbReference type="InterPro" id="IPR038222">
    <property type="entry name" value="DHHA2_dom_sf"/>
</dbReference>
<keyword evidence="3" id="KW-1185">Reference proteome</keyword>
<dbReference type="Gene3D" id="3.10.310.20">
    <property type="entry name" value="DHHA2 domain"/>
    <property type="match status" value="1"/>
</dbReference>
<dbReference type="Proteomes" id="UP000053095">
    <property type="component" value="Unassembled WGS sequence"/>
</dbReference>
<dbReference type="PANTHER" id="PTHR12112">
    <property type="entry name" value="BNIP - RELATED"/>
    <property type="match status" value="1"/>
</dbReference>
<evidence type="ECO:0000313" key="3">
    <source>
        <dbReference type="Proteomes" id="UP000053095"/>
    </source>
</evidence>
<dbReference type="SUPFAM" id="SSF64182">
    <property type="entry name" value="DHH phosphoesterases"/>
    <property type="match status" value="1"/>
</dbReference>
<dbReference type="InterPro" id="IPR004097">
    <property type="entry name" value="DHHA2"/>
</dbReference>
<name>A0A510NVI2_TALPI</name>
<gene>
    <name evidence="2" type="ORF">TCE0_018f05232</name>
</gene>
<dbReference type="PANTHER" id="PTHR12112:SF39">
    <property type="entry name" value="EG:152A3.5 PROTEIN (FBGN0003116_PN PROTEIN)"/>
    <property type="match status" value="1"/>
</dbReference>
<evidence type="ECO:0000313" key="2">
    <source>
        <dbReference type="EMBL" id="GAM36269.1"/>
    </source>
</evidence>
<organism evidence="2 3">
    <name type="scientific">Talaromyces pinophilus</name>
    <name type="common">Penicillium pinophilum</name>
    <dbReference type="NCBI Taxonomy" id="128442"/>
    <lineage>
        <taxon>Eukaryota</taxon>
        <taxon>Fungi</taxon>
        <taxon>Dikarya</taxon>
        <taxon>Ascomycota</taxon>
        <taxon>Pezizomycotina</taxon>
        <taxon>Eurotiomycetes</taxon>
        <taxon>Eurotiomycetidae</taxon>
        <taxon>Eurotiales</taxon>
        <taxon>Trichocomaceae</taxon>
        <taxon>Talaromyces</taxon>
        <taxon>Talaromyces sect. Talaromyces</taxon>
    </lineage>
</organism>
<feature type="domain" description="DHHA2" evidence="1">
    <location>
        <begin position="336"/>
        <end position="514"/>
    </location>
</feature>
<sequence>MPPDLNLNLSPLNLNSPGLLPFLKHARTHILPTFRNGIVTQSPIYVLGNQSADLDSIISAILYSYFFSRSGDSGKRGYVPLVNLPDVPSGPELRRLRPEFACALELSVSSSSTTLSMQNNKPGKEKDGEDGIVKLLREHIITVSDLREGLSPSPDVDQEEMKTKKLELDCVMVDWNNLPHKSRPDGKEEGKGSIDGLSDLATFTVNGCIDHRPDEGFVPPLERLPQGNPRVIISGPGSCTSLIVREIRERGLWPSSTSSVTEGHGQQQLNDEAGEEGKWEVQLAKLALASILIDTTNLTAEGKVTDVDRDAVSFLTERISSFSAGGAGEWGRTAYFEQIQYAKAHSLDWLTVDEIMGRDYKDWTESSPSSGEKRVVGIASVVRPLKWIVDKARNKDDDSTNIGGDELKLFLDKLMKFALERRLDVVSVMTAFGSEDGDGEGQFSRELLVWGLKDAYNDTLANFAETSKEQLGLQKWNDFPIEGSHEYTGGLYIWQQGNVSQSRKQVAPLLRQAFTN</sequence>